<keyword evidence="2" id="KW-1185">Reference proteome</keyword>
<comment type="caution">
    <text evidence="1">The sequence shown here is derived from an EMBL/GenBank/DDBJ whole genome shotgun (WGS) entry which is preliminary data.</text>
</comment>
<evidence type="ECO:0000313" key="2">
    <source>
        <dbReference type="Proteomes" id="UP000714275"/>
    </source>
</evidence>
<dbReference type="Proteomes" id="UP000714275">
    <property type="component" value="Unassembled WGS sequence"/>
</dbReference>
<reference evidence="1" key="1">
    <citation type="journal article" date="2020" name="New Phytol.">
        <title>Comparative genomics reveals dynamic genome evolution in host specialist ectomycorrhizal fungi.</title>
        <authorList>
            <person name="Lofgren L.A."/>
            <person name="Nguyen N.H."/>
            <person name="Vilgalys R."/>
            <person name="Ruytinx J."/>
            <person name="Liao H.L."/>
            <person name="Branco S."/>
            <person name="Kuo A."/>
            <person name="LaButti K."/>
            <person name="Lipzen A."/>
            <person name="Andreopoulos W."/>
            <person name="Pangilinan J."/>
            <person name="Riley R."/>
            <person name="Hundley H."/>
            <person name="Na H."/>
            <person name="Barry K."/>
            <person name="Grigoriev I.V."/>
            <person name="Stajich J.E."/>
            <person name="Kennedy P.G."/>
        </authorList>
    </citation>
    <scope>NUCLEOTIDE SEQUENCE</scope>
    <source>
        <strain evidence="1">DOB743</strain>
    </source>
</reference>
<dbReference type="AlphaFoldDB" id="A0A9P7CX81"/>
<sequence>MSSLSLYLLFMIHSPSSINSLAGDVLTATSFSCHYAMITVLCRILSFFSLIQPNPPNHHLAAVCFVSHKCHGISPRSSGSRHRLIIILVVVSIMSLIARRLDPAARDDDLSYRVTPSISDAIAFLSSEPRGELVTFLATLPNAPPVGHGFARHHCTSLTRHSTTNERTHASVSPTEFSSCTSLAREGSSAIFLPVVQAAVGEIPLVDAPIKSAFGGLLAVF</sequence>
<gene>
    <name evidence="1" type="ORF">EV702DRAFT_61684</name>
</gene>
<protein>
    <submittedName>
        <fullName evidence="1">Uncharacterized protein</fullName>
    </submittedName>
</protein>
<proteinExistence type="predicted"/>
<accession>A0A9P7CX81</accession>
<evidence type="ECO:0000313" key="1">
    <source>
        <dbReference type="EMBL" id="KAG1765976.1"/>
    </source>
</evidence>
<dbReference type="EMBL" id="JABBWD010000101">
    <property type="protein sequence ID" value="KAG1765976.1"/>
    <property type="molecule type" value="Genomic_DNA"/>
</dbReference>
<dbReference type="OrthoDB" id="10458693at2759"/>
<name>A0A9P7CX81_9AGAM</name>
<organism evidence="1 2">
    <name type="scientific">Suillus placidus</name>
    <dbReference type="NCBI Taxonomy" id="48579"/>
    <lineage>
        <taxon>Eukaryota</taxon>
        <taxon>Fungi</taxon>
        <taxon>Dikarya</taxon>
        <taxon>Basidiomycota</taxon>
        <taxon>Agaricomycotina</taxon>
        <taxon>Agaricomycetes</taxon>
        <taxon>Agaricomycetidae</taxon>
        <taxon>Boletales</taxon>
        <taxon>Suillineae</taxon>
        <taxon>Suillaceae</taxon>
        <taxon>Suillus</taxon>
    </lineage>
</organism>